<proteinExistence type="predicted"/>
<keyword evidence="4" id="KW-1185">Reference proteome</keyword>
<name>A0AAN7B2J5_9PEZI</name>
<feature type="domain" description="NADP-dependent oxidoreductase" evidence="2">
    <location>
        <begin position="5"/>
        <end position="313"/>
    </location>
</feature>
<reference evidence="3" key="1">
    <citation type="journal article" date="2023" name="Mol. Phylogenet. Evol.">
        <title>Genome-scale phylogeny and comparative genomics of the fungal order Sordariales.</title>
        <authorList>
            <person name="Hensen N."/>
            <person name="Bonometti L."/>
            <person name="Westerberg I."/>
            <person name="Brannstrom I.O."/>
            <person name="Guillou S."/>
            <person name="Cros-Aarteil S."/>
            <person name="Calhoun S."/>
            <person name="Haridas S."/>
            <person name="Kuo A."/>
            <person name="Mondo S."/>
            <person name="Pangilinan J."/>
            <person name="Riley R."/>
            <person name="LaButti K."/>
            <person name="Andreopoulos B."/>
            <person name="Lipzen A."/>
            <person name="Chen C."/>
            <person name="Yan M."/>
            <person name="Daum C."/>
            <person name="Ng V."/>
            <person name="Clum A."/>
            <person name="Steindorff A."/>
            <person name="Ohm R.A."/>
            <person name="Martin F."/>
            <person name="Silar P."/>
            <person name="Natvig D.O."/>
            <person name="Lalanne C."/>
            <person name="Gautier V."/>
            <person name="Ament-Velasquez S.L."/>
            <person name="Kruys A."/>
            <person name="Hutchinson M.I."/>
            <person name="Powell A.J."/>
            <person name="Barry K."/>
            <person name="Miller A.N."/>
            <person name="Grigoriev I.V."/>
            <person name="Debuchy R."/>
            <person name="Gladieux P."/>
            <person name="Hiltunen Thoren M."/>
            <person name="Johannesson H."/>
        </authorList>
    </citation>
    <scope>NUCLEOTIDE SEQUENCE</scope>
    <source>
        <strain evidence="3">PSN293</strain>
    </source>
</reference>
<dbReference type="GO" id="GO:0016491">
    <property type="term" value="F:oxidoreductase activity"/>
    <property type="evidence" value="ECO:0007669"/>
    <property type="project" value="UniProtKB-KW"/>
</dbReference>
<comment type="caution">
    <text evidence="3">The sequence shown here is derived from an EMBL/GenBank/DDBJ whole genome shotgun (WGS) entry which is preliminary data.</text>
</comment>
<dbReference type="EMBL" id="MU858176">
    <property type="protein sequence ID" value="KAK4210381.1"/>
    <property type="molecule type" value="Genomic_DNA"/>
</dbReference>
<dbReference type="Proteomes" id="UP001301769">
    <property type="component" value="Unassembled WGS sequence"/>
</dbReference>
<evidence type="ECO:0000313" key="4">
    <source>
        <dbReference type="Proteomes" id="UP001301769"/>
    </source>
</evidence>
<dbReference type="AlphaFoldDB" id="A0AAN7B2J5"/>
<dbReference type="GO" id="GO:0005829">
    <property type="term" value="C:cytosol"/>
    <property type="evidence" value="ECO:0007669"/>
    <property type="project" value="TreeGrafter"/>
</dbReference>
<accession>A0AAN7B2J5</accession>
<sequence length="324" mass="35638">MAPQLILGTASFGMDMTEFQDADSVANILGKLEKLGINRVDTAARYPPPRPGRSEELIGEAMGQLGGLDLNLSIDTKVYTNTATDGSGDLGREALLRSLGKSLQRLKTQINVLYSHRPDPSTPLEEQIQAFNEQIELGTITSWGVANTPLHVLKRVLAICEERGWQKPLCYQGHYSLISRAAEKELLPLLRRHNMSFVVYQILEAGFLTGKFLNNQHAGTRFDDENPLGKFAQSVFADEALHAAVKKLDTKVKEKGLTMTEVAVRLAVHQLALGDNDAVIIGASKAAQLEETVRMIRKGPLPAEFLELADELWATLEPSRGNKI</sequence>
<protein>
    <submittedName>
        <fullName evidence="3">Oxidoreductase</fullName>
    </submittedName>
</protein>
<dbReference type="PANTHER" id="PTHR43364:SF4">
    <property type="entry name" value="NAD(P)-LINKED OXIDOREDUCTASE SUPERFAMILY PROTEIN"/>
    <property type="match status" value="1"/>
</dbReference>
<dbReference type="PANTHER" id="PTHR43364">
    <property type="entry name" value="NADH-SPECIFIC METHYLGLYOXAL REDUCTASE-RELATED"/>
    <property type="match status" value="1"/>
</dbReference>
<dbReference type="InterPro" id="IPR050523">
    <property type="entry name" value="AKR_Detox_Biosynth"/>
</dbReference>
<evidence type="ECO:0000313" key="3">
    <source>
        <dbReference type="EMBL" id="KAK4210381.1"/>
    </source>
</evidence>
<gene>
    <name evidence="3" type="ORF">QBC37DRAFT_428837</name>
</gene>
<keyword evidence="1" id="KW-0560">Oxidoreductase</keyword>
<reference evidence="3" key="2">
    <citation type="submission" date="2023-05" db="EMBL/GenBank/DDBJ databases">
        <authorList>
            <consortium name="Lawrence Berkeley National Laboratory"/>
            <person name="Steindorff A."/>
            <person name="Hensen N."/>
            <person name="Bonometti L."/>
            <person name="Westerberg I."/>
            <person name="Brannstrom I.O."/>
            <person name="Guillou S."/>
            <person name="Cros-Aarteil S."/>
            <person name="Calhoun S."/>
            <person name="Haridas S."/>
            <person name="Kuo A."/>
            <person name="Mondo S."/>
            <person name="Pangilinan J."/>
            <person name="Riley R."/>
            <person name="Labutti K."/>
            <person name="Andreopoulos B."/>
            <person name="Lipzen A."/>
            <person name="Chen C."/>
            <person name="Yanf M."/>
            <person name="Daum C."/>
            <person name="Ng V."/>
            <person name="Clum A."/>
            <person name="Ohm R."/>
            <person name="Martin F."/>
            <person name="Silar P."/>
            <person name="Natvig D."/>
            <person name="Lalanne C."/>
            <person name="Gautier V."/>
            <person name="Ament-Velasquez S.L."/>
            <person name="Kruys A."/>
            <person name="Hutchinson M.I."/>
            <person name="Powell A.J."/>
            <person name="Barry K."/>
            <person name="Miller A.N."/>
            <person name="Grigoriev I.V."/>
            <person name="Debuchy R."/>
            <person name="Gladieux P."/>
            <person name="Thoren M.H."/>
            <person name="Johannesson H."/>
        </authorList>
    </citation>
    <scope>NUCLEOTIDE SEQUENCE</scope>
    <source>
        <strain evidence="3">PSN293</strain>
    </source>
</reference>
<dbReference type="InterPro" id="IPR036812">
    <property type="entry name" value="NAD(P)_OxRdtase_dom_sf"/>
</dbReference>
<organism evidence="3 4">
    <name type="scientific">Rhypophila decipiens</name>
    <dbReference type="NCBI Taxonomy" id="261697"/>
    <lineage>
        <taxon>Eukaryota</taxon>
        <taxon>Fungi</taxon>
        <taxon>Dikarya</taxon>
        <taxon>Ascomycota</taxon>
        <taxon>Pezizomycotina</taxon>
        <taxon>Sordariomycetes</taxon>
        <taxon>Sordariomycetidae</taxon>
        <taxon>Sordariales</taxon>
        <taxon>Naviculisporaceae</taxon>
        <taxon>Rhypophila</taxon>
    </lineage>
</organism>
<evidence type="ECO:0000256" key="1">
    <source>
        <dbReference type="ARBA" id="ARBA00023002"/>
    </source>
</evidence>
<dbReference type="Gene3D" id="3.20.20.100">
    <property type="entry name" value="NADP-dependent oxidoreductase domain"/>
    <property type="match status" value="1"/>
</dbReference>
<dbReference type="InterPro" id="IPR023210">
    <property type="entry name" value="NADP_OxRdtase_dom"/>
</dbReference>
<evidence type="ECO:0000259" key="2">
    <source>
        <dbReference type="Pfam" id="PF00248"/>
    </source>
</evidence>
<dbReference type="Pfam" id="PF00248">
    <property type="entry name" value="Aldo_ket_red"/>
    <property type="match status" value="1"/>
</dbReference>
<dbReference type="SUPFAM" id="SSF51430">
    <property type="entry name" value="NAD(P)-linked oxidoreductase"/>
    <property type="match status" value="1"/>
</dbReference>